<evidence type="ECO:0000256" key="2">
    <source>
        <dbReference type="ARBA" id="ARBA00022553"/>
    </source>
</evidence>
<evidence type="ECO:0000313" key="13">
    <source>
        <dbReference type="Proteomes" id="UP000318653"/>
    </source>
</evidence>
<organism evidence="12">
    <name type="scientific">White sturgeon adenovirus 1</name>
    <dbReference type="NCBI Taxonomy" id="2580388"/>
    <lineage>
        <taxon>Viruses</taxon>
        <taxon>Varidnaviria</taxon>
        <taxon>Bamfordvirae</taxon>
        <taxon>Preplasmiviricota</taxon>
        <taxon>Polisuviricotina</taxon>
        <taxon>Pharingeaviricetes</taxon>
        <taxon>Rowavirales</taxon>
        <taxon>Adenoviridae</taxon>
        <taxon>Ichtadenovirus</taxon>
        <taxon>Ichtadenovirus acipenseris</taxon>
        <taxon>Sturgeon ichtadenovirus A</taxon>
    </lineage>
</organism>
<dbReference type="InterPro" id="IPR043053">
    <property type="entry name" value="Hex_IIIa_N"/>
</dbReference>
<proteinExistence type="inferred from homology"/>
<keyword evidence="2" id="KW-0597">Phosphoprotein</keyword>
<dbReference type="Gene3D" id="1.20.120.1500">
    <property type="entry name" value="Pre-hexon-linking protein IIIa"/>
    <property type="match status" value="1"/>
</dbReference>
<comment type="subunit">
    <text evidence="10">Interacts with hexon proteins; this interaction tethers the peripentonal hexons to hexons situated in the facet. Interacts with the penton protein (via N-terminus). Interacts with packaging protein 3; this interaction is required to promote correct genome packaging.</text>
</comment>
<keyword evidence="7" id="KW-0426">Late protein</keyword>
<feature type="compositionally biased region" description="Pro residues" evidence="11">
    <location>
        <begin position="421"/>
        <end position="469"/>
    </location>
</feature>
<feature type="region of interest" description="Disordered" evidence="11">
    <location>
        <begin position="417"/>
        <end position="481"/>
    </location>
</feature>
<dbReference type="KEGG" id="vg:80527930"/>
<dbReference type="GeneID" id="80527930"/>
<evidence type="ECO:0000256" key="7">
    <source>
        <dbReference type="ARBA" id="ARBA00022921"/>
    </source>
</evidence>
<keyword evidence="13" id="KW-1185">Reference proteome</keyword>
<evidence type="ECO:0000256" key="1">
    <source>
        <dbReference type="ARBA" id="ARBA00010762"/>
    </source>
</evidence>
<feature type="compositionally biased region" description="Basic residues" evidence="11">
    <location>
        <begin position="549"/>
        <end position="558"/>
    </location>
</feature>
<reference evidence="12" key="1">
    <citation type="journal article" date="2019" name="Infect. Genet. Evol.">
        <title>Unconventional gene arrangement and content revealed by full genome analysis of the white sturgeon adenovirus, the single member of the genus Ichtadenovirus.</title>
        <authorList>
            <person name="Doszpoly A."/>
            <person name="Harrach B."/>
            <person name="LaPatra S."/>
            <person name="Benko M."/>
        </authorList>
    </citation>
    <scope>NUCLEOTIDE SEQUENCE</scope>
    <source>
        <strain evidence="12">WSAdV1/1996</strain>
    </source>
</reference>
<comment type="similarity">
    <text evidence="1">Belongs to the adenoviridae hexon-linking protein IIIa family.</text>
</comment>
<dbReference type="GO" id="GO:0098021">
    <property type="term" value="C:viral capsid, decoration"/>
    <property type="evidence" value="ECO:0007669"/>
    <property type="project" value="UniProtKB-KW"/>
</dbReference>
<keyword evidence="6" id="KW-0946">Virion</keyword>
<keyword evidence="4" id="KW-1048">Host nucleus</keyword>
<accession>A0A4V1F589</accession>
<name>A0A4V1F589_9ADEN</name>
<keyword evidence="8" id="KW-1232">Capsid decoration protein</keyword>
<evidence type="ECO:0000256" key="10">
    <source>
        <dbReference type="ARBA" id="ARBA00046738"/>
    </source>
</evidence>
<keyword evidence="5" id="KW-1188">Viral release from host cell</keyword>
<evidence type="ECO:0000256" key="3">
    <source>
        <dbReference type="ARBA" id="ARBA00022561"/>
    </source>
</evidence>
<sequence>MSVPDQPAEAGISPGTAIKSATSLSAFERFRRVAEPEKAMLIAEELIPYRTADSSAKIYDIVKALINQNIISREESAYVYDTILQRYRMFNSTPNANIVNELANTILDSRKGHLSERNKKSGEVATFNALQSFFRRQLYQTVSGAEGQRNFESFKMSLERLVLDYSDKVQVYKMGENYILQINEQGKSIKIDLNLAFENLRNLWGVRADNETSIPEISNMLTPNTRVLMYYVSPEVDLHTMTAGTFIRYILNLYKRTMEHKIKPDVVPEVQNLSEAFSHYGINHDSVNLDVNKIVGLRNADIFQGEPDEYLSRQMVSVIRQIQQMFKVSRMTGHSTASESLDLAFKTLDPSVVRKMPKFLARLYDYLNTLRMTNPDLLLGVMFNRSWVPPAEISNPDLDEIGLTVDPAFPMYSELGHTPINTPPGTPAPDRPPGGFFPPAPPLPPPPPRAPLPVIPPPPPPPGPVPDPGPGFGFNHPATPSLLQQGFRNLKKTLGIVDRSAPLKQPPPNPVVNILSSAMSKRRGALDVDEHVPPTLSDNEDEWGEGFRSKRKRRRTKARWVANRDNWWS</sequence>
<dbReference type="Pfam" id="PF02455">
    <property type="entry name" value="Hex_IIIa"/>
    <property type="match status" value="1"/>
</dbReference>
<evidence type="ECO:0000313" key="12">
    <source>
        <dbReference type="EMBL" id="QCQ84153.1"/>
    </source>
</evidence>
<evidence type="ECO:0000256" key="4">
    <source>
        <dbReference type="ARBA" id="ARBA00022562"/>
    </source>
</evidence>
<dbReference type="InterPro" id="IPR003479">
    <property type="entry name" value="Hex_IIIa"/>
</dbReference>
<evidence type="ECO:0000256" key="8">
    <source>
        <dbReference type="ARBA" id="ARBA00023093"/>
    </source>
</evidence>
<evidence type="ECO:0000256" key="5">
    <source>
        <dbReference type="ARBA" id="ARBA00022612"/>
    </source>
</evidence>
<dbReference type="EMBL" id="MK101347">
    <property type="protein sequence ID" value="QCQ84153.1"/>
    <property type="molecule type" value="Genomic_DNA"/>
</dbReference>
<evidence type="ECO:0000256" key="11">
    <source>
        <dbReference type="SAM" id="MobiDB-lite"/>
    </source>
</evidence>
<evidence type="ECO:0000256" key="9">
    <source>
        <dbReference type="ARBA" id="ARBA00023219"/>
    </source>
</evidence>
<dbReference type="RefSeq" id="YP_010790525.1">
    <property type="nucleotide sequence ID" value="NC_075448.1"/>
</dbReference>
<keyword evidence="3" id="KW-0167">Capsid protein</keyword>
<protein>
    <submittedName>
        <fullName evidence="12">PIIIa</fullName>
    </submittedName>
</protein>
<evidence type="ECO:0000256" key="6">
    <source>
        <dbReference type="ARBA" id="ARBA00022844"/>
    </source>
</evidence>
<keyword evidence="9" id="KW-0231">Viral genome packaging</keyword>
<dbReference type="Proteomes" id="UP000318653">
    <property type="component" value="Segment"/>
</dbReference>
<feature type="region of interest" description="Disordered" evidence="11">
    <location>
        <begin position="524"/>
        <end position="569"/>
    </location>
</feature>